<dbReference type="EMBL" id="JABVXQ010000004">
    <property type="protein sequence ID" value="KAF6116978.1"/>
    <property type="molecule type" value="Genomic_DNA"/>
</dbReference>
<evidence type="ECO:0000256" key="1">
    <source>
        <dbReference type="ARBA" id="ARBA00004604"/>
    </source>
</evidence>
<dbReference type="PANTHER" id="PTHR14085">
    <property type="entry name" value="WD-REPEAT PROTEIN BING4"/>
    <property type="match status" value="1"/>
</dbReference>
<name>A0A834ASV9_9CHIR</name>
<proteinExistence type="predicted"/>
<accession>A0A834ASV9</accession>
<evidence type="ECO:0000313" key="7">
    <source>
        <dbReference type="EMBL" id="KAF6116978.1"/>
    </source>
</evidence>
<gene>
    <name evidence="7" type="ORF">HJG60_020282</name>
</gene>
<feature type="region of interest" description="Disordered" evidence="5">
    <location>
        <begin position="165"/>
        <end position="238"/>
    </location>
</feature>
<dbReference type="GO" id="GO:0030686">
    <property type="term" value="C:90S preribosome"/>
    <property type="evidence" value="ECO:0007669"/>
    <property type="project" value="TreeGrafter"/>
</dbReference>
<comment type="caution">
    <text evidence="7">The sequence shown here is derived from an EMBL/GenBank/DDBJ whole genome shotgun (WGS) entry which is preliminary data.</text>
</comment>
<evidence type="ECO:0000313" key="8">
    <source>
        <dbReference type="Proteomes" id="UP000664940"/>
    </source>
</evidence>
<protein>
    <submittedName>
        <fullName evidence="7">WD repeat domain 46</fullName>
    </submittedName>
</protein>
<dbReference type="InterPro" id="IPR012952">
    <property type="entry name" value="BING4_C_dom"/>
</dbReference>
<dbReference type="SMART" id="SM01033">
    <property type="entry name" value="BING4CT"/>
    <property type="match status" value="1"/>
</dbReference>
<keyword evidence="4" id="KW-0539">Nucleus</keyword>
<evidence type="ECO:0000256" key="3">
    <source>
        <dbReference type="ARBA" id="ARBA00022737"/>
    </source>
</evidence>
<dbReference type="Proteomes" id="UP000664940">
    <property type="component" value="Unassembled WGS sequence"/>
</dbReference>
<evidence type="ECO:0000259" key="6">
    <source>
        <dbReference type="SMART" id="SM01033"/>
    </source>
</evidence>
<dbReference type="GO" id="GO:0000462">
    <property type="term" value="P:maturation of SSU-rRNA from tricistronic rRNA transcript (SSU-rRNA, 5.8S rRNA, LSU-rRNA)"/>
    <property type="evidence" value="ECO:0007669"/>
    <property type="project" value="TreeGrafter"/>
</dbReference>
<evidence type="ECO:0000256" key="4">
    <source>
        <dbReference type="ARBA" id="ARBA00023242"/>
    </source>
</evidence>
<dbReference type="SUPFAM" id="SSF50978">
    <property type="entry name" value="WD40 repeat-like"/>
    <property type="match status" value="1"/>
</dbReference>
<reference evidence="7 8" key="1">
    <citation type="journal article" date="2020" name="Nature">
        <title>Six reference-quality genomes reveal evolution of bat adaptations.</title>
        <authorList>
            <person name="Jebb D."/>
            <person name="Huang Z."/>
            <person name="Pippel M."/>
            <person name="Hughes G.M."/>
            <person name="Lavrichenko K."/>
            <person name="Devanna P."/>
            <person name="Winkler S."/>
            <person name="Jermiin L.S."/>
            <person name="Skirmuntt E.C."/>
            <person name="Katzourakis A."/>
            <person name="Burkitt-Gray L."/>
            <person name="Ray D.A."/>
            <person name="Sullivan K.A.M."/>
            <person name="Roscito J.G."/>
            <person name="Kirilenko B.M."/>
            <person name="Davalos L.M."/>
            <person name="Corthals A.P."/>
            <person name="Power M.L."/>
            <person name="Jones G."/>
            <person name="Ransome R.D."/>
            <person name="Dechmann D.K.N."/>
            <person name="Locatelli A.G."/>
            <person name="Puechmaille S.J."/>
            <person name="Fedrigo O."/>
            <person name="Jarvis E.D."/>
            <person name="Hiller M."/>
            <person name="Vernes S.C."/>
            <person name="Myers E.W."/>
            <person name="Teeling E.C."/>
        </authorList>
    </citation>
    <scope>NUCLEOTIDE SEQUENCE [LARGE SCALE GENOMIC DNA]</scope>
    <source>
        <strain evidence="7">Bat1K_MPI-CBG_1</strain>
    </source>
</reference>
<dbReference type="GO" id="GO:0032040">
    <property type="term" value="C:small-subunit processome"/>
    <property type="evidence" value="ECO:0007669"/>
    <property type="project" value="TreeGrafter"/>
</dbReference>
<feature type="domain" description="BING4 C-terminal" evidence="6">
    <location>
        <begin position="67"/>
        <end position="145"/>
    </location>
</feature>
<sequence>MATSGLDHQLKIFDLRGAYQPLSARTLPQGAGHLAFSQWGLLAAGMGDVVNIWAGQGKGSPPSLEKPYLTHRLSGHVHGLQFCPFEDVLGVGHSGGITSMLVPGAAEPNFDGLENNPYRSRKQRQEWEVKALLEKVPAELICLDPRALAEVDVISLEQEKKERIERLGYDPESKAPFQPKPKKKGRSSTANLMKRKRKVMEEEHRDKVRQSLEQQSLKKKKVAKPVGTRPSALDRFVR</sequence>
<dbReference type="PANTHER" id="PTHR14085:SF3">
    <property type="entry name" value="WD REPEAT-CONTAINING PROTEIN 46"/>
    <property type="match status" value="1"/>
</dbReference>
<dbReference type="AlphaFoldDB" id="A0A834ASV9"/>
<keyword evidence="3" id="KW-0677">Repeat</keyword>
<evidence type="ECO:0000256" key="5">
    <source>
        <dbReference type="SAM" id="MobiDB-lite"/>
    </source>
</evidence>
<dbReference type="InterPro" id="IPR036322">
    <property type="entry name" value="WD40_repeat_dom_sf"/>
</dbReference>
<organism evidence="7 8">
    <name type="scientific">Phyllostomus discolor</name>
    <name type="common">pale spear-nosed bat</name>
    <dbReference type="NCBI Taxonomy" id="89673"/>
    <lineage>
        <taxon>Eukaryota</taxon>
        <taxon>Metazoa</taxon>
        <taxon>Chordata</taxon>
        <taxon>Craniata</taxon>
        <taxon>Vertebrata</taxon>
        <taxon>Euteleostomi</taxon>
        <taxon>Mammalia</taxon>
        <taxon>Eutheria</taxon>
        <taxon>Laurasiatheria</taxon>
        <taxon>Chiroptera</taxon>
        <taxon>Yangochiroptera</taxon>
        <taxon>Phyllostomidae</taxon>
        <taxon>Phyllostominae</taxon>
        <taxon>Phyllostomus</taxon>
    </lineage>
</organism>
<keyword evidence="2" id="KW-0853">WD repeat</keyword>
<feature type="compositionally biased region" description="Basic and acidic residues" evidence="5">
    <location>
        <begin position="199"/>
        <end position="210"/>
    </location>
</feature>
<dbReference type="Pfam" id="PF08149">
    <property type="entry name" value="BING4CT"/>
    <property type="match status" value="1"/>
</dbReference>
<dbReference type="InterPro" id="IPR040315">
    <property type="entry name" value="WDR46/Utp7"/>
</dbReference>
<evidence type="ECO:0000256" key="2">
    <source>
        <dbReference type="ARBA" id="ARBA00022574"/>
    </source>
</evidence>
<comment type="subcellular location">
    <subcellularLocation>
        <location evidence="1">Nucleus</location>
        <location evidence="1">Nucleolus</location>
    </subcellularLocation>
</comment>